<organism evidence="1">
    <name type="scientific">marine sediment metagenome</name>
    <dbReference type="NCBI Taxonomy" id="412755"/>
    <lineage>
        <taxon>unclassified sequences</taxon>
        <taxon>metagenomes</taxon>
        <taxon>ecological metagenomes</taxon>
    </lineage>
</organism>
<gene>
    <name evidence="1" type="ORF">LCGC14_2294730</name>
</gene>
<dbReference type="EMBL" id="LAZR01032221">
    <property type="protein sequence ID" value="KKL51518.1"/>
    <property type="molecule type" value="Genomic_DNA"/>
</dbReference>
<dbReference type="AlphaFoldDB" id="A0A0F9CQ69"/>
<comment type="caution">
    <text evidence="1">The sequence shown here is derived from an EMBL/GenBank/DDBJ whole genome shotgun (WGS) entry which is preliminary data.</text>
</comment>
<protein>
    <submittedName>
        <fullName evidence="1">Uncharacterized protein</fullName>
    </submittedName>
</protein>
<sequence length="49" mass="5377">MSAAEREERIERIAKAFHKSLGCSVCSSGEPCDGLAELVSMIRHEVETI</sequence>
<evidence type="ECO:0000313" key="1">
    <source>
        <dbReference type="EMBL" id="KKL51518.1"/>
    </source>
</evidence>
<proteinExistence type="predicted"/>
<accession>A0A0F9CQ69</accession>
<name>A0A0F9CQ69_9ZZZZ</name>
<reference evidence="1" key="1">
    <citation type="journal article" date="2015" name="Nature">
        <title>Complex archaea that bridge the gap between prokaryotes and eukaryotes.</title>
        <authorList>
            <person name="Spang A."/>
            <person name="Saw J.H."/>
            <person name="Jorgensen S.L."/>
            <person name="Zaremba-Niedzwiedzka K."/>
            <person name="Martijn J."/>
            <person name="Lind A.E."/>
            <person name="van Eijk R."/>
            <person name="Schleper C."/>
            <person name="Guy L."/>
            <person name="Ettema T.J."/>
        </authorList>
    </citation>
    <scope>NUCLEOTIDE SEQUENCE</scope>
</reference>